<evidence type="ECO:0000256" key="5">
    <source>
        <dbReference type="RuleBase" id="RU004404"/>
    </source>
</evidence>
<organism evidence="9 10">
    <name type="scientific">Gimesia fumaroli</name>
    <dbReference type="NCBI Taxonomy" id="2527976"/>
    <lineage>
        <taxon>Bacteria</taxon>
        <taxon>Pseudomonadati</taxon>
        <taxon>Planctomycetota</taxon>
        <taxon>Planctomycetia</taxon>
        <taxon>Planctomycetales</taxon>
        <taxon>Planctomycetaceae</taxon>
        <taxon>Gimesia</taxon>
    </lineage>
</organism>
<keyword evidence="2 5" id="KW-0645">Protease</keyword>
<dbReference type="GO" id="GO:0008236">
    <property type="term" value="F:serine-type peptidase activity"/>
    <property type="evidence" value="ECO:0007669"/>
    <property type="project" value="UniProtKB-KW"/>
</dbReference>
<dbReference type="Gene3D" id="3.30.750.44">
    <property type="match status" value="1"/>
</dbReference>
<evidence type="ECO:0000313" key="9">
    <source>
        <dbReference type="EMBL" id="QDV50114.1"/>
    </source>
</evidence>
<dbReference type="AlphaFoldDB" id="A0A518IAJ0"/>
<protein>
    <submittedName>
        <fullName evidence="9">Putative CtpA-like serine protease</fullName>
        <ecNumber evidence="9">3.4.21.-</ecNumber>
    </submittedName>
</protein>
<dbReference type="Gene3D" id="2.30.42.10">
    <property type="match status" value="1"/>
</dbReference>
<dbReference type="Pfam" id="PF17820">
    <property type="entry name" value="PDZ_6"/>
    <property type="match status" value="1"/>
</dbReference>
<feature type="signal peptide" evidence="7">
    <location>
        <begin position="1"/>
        <end position="27"/>
    </location>
</feature>
<dbReference type="PANTHER" id="PTHR32060">
    <property type="entry name" value="TAIL-SPECIFIC PROTEASE"/>
    <property type="match status" value="1"/>
</dbReference>
<gene>
    <name evidence="9" type="ORF">Enr17x_21520</name>
</gene>
<evidence type="ECO:0000256" key="6">
    <source>
        <dbReference type="SAM" id="MobiDB-lite"/>
    </source>
</evidence>
<dbReference type="Pfam" id="PF03572">
    <property type="entry name" value="Peptidase_S41"/>
    <property type="match status" value="1"/>
</dbReference>
<dbReference type="InterPro" id="IPR001478">
    <property type="entry name" value="PDZ"/>
</dbReference>
<dbReference type="PROSITE" id="PS50106">
    <property type="entry name" value="PDZ"/>
    <property type="match status" value="1"/>
</dbReference>
<evidence type="ECO:0000313" key="10">
    <source>
        <dbReference type="Proteomes" id="UP000318313"/>
    </source>
</evidence>
<comment type="similarity">
    <text evidence="1 5">Belongs to the peptidase S41A family.</text>
</comment>
<dbReference type="GO" id="GO:0007165">
    <property type="term" value="P:signal transduction"/>
    <property type="evidence" value="ECO:0007669"/>
    <property type="project" value="TreeGrafter"/>
</dbReference>
<feature type="domain" description="PDZ" evidence="8">
    <location>
        <begin position="90"/>
        <end position="157"/>
    </location>
</feature>
<dbReference type="InterPro" id="IPR055210">
    <property type="entry name" value="CtpA/B_N"/>
</dbReference>
<dbReference type="Gene3D" id="3.90.226.10">
    <property type="entry name" value="2-enoyl-CoA Hydratase, Chain A, domain 1"/>
    <property type="match status" value="1"/>
</dbReference>
<dbReference type="CDD" id="cd07560">
    <property type="entry name" value="Peptidase_S41_CPP"/>
    <property type="match status" value="1"/>
</dbReference>
<feature type="chain" id="PRO_5021833692" evidence="7">
    <location>
        <begin position="28"/>
        <end position="482"/>
    </location>
</feature>
<dbReference type="KEGG" id="gfm:Enr17x_21520"/>
<dbReference type="GO" id="GO:0030288">
    <property type="term" value="C:outer membrane-bounded periplasmic space"/>
    <property type="evidence" value="ECO:0007669"/>
    <property type="project" value="TreeGrafter"/>
</dbReference>
<dbReference type="SUPFAM" id="SSF52096">
    <property type="entry name" value="ClpP/crotonase"/>
    <property type="match status" value="1"/>
</dbReference>
<dbReference type="RefSeq" id="WP_145308382.1">
    <property type="nucleotide sequence ID" value="NZ_CP037452.1"/>
</dbReference>
<dbReference type="SUPFAM" id="SSF50156">
    <property type="entry name" value="PDZ domain-like"/>
    <property type="match status" value="1"/>
</dbReference>
<keyword evidence="3 5" id="KW-0378">Hydrolase</keyword>
<dbReference type="InterPro" id="IPR005151">
    <property type="entry name" value="Tail-specific_protease"/>
</dbReference>
<dbReference type="GO" id="GO:0004175">
    <property type="term" value="F:endopeptidase activity"/>
    <property type="evidence" value="ECO:0007669"/>
    <property type="project" value="TreeGrafter"/>
</dbReference>
<dbReference type="OrthoDB" id="9812068at2"/>
<keyword evidence="4 5" id="KW-0720">Serine protease</keyword>
<dbReference type="InterPro" id="IPR004447">
    <property type="entry name" value="Peptidase_S41A"/>
</dbReference>
<name>A0A518IAJ0_9PLAN</name>
<sequence length="482" mass="54257" precursor="true">MQKFRLISSLFILTLMISAPLTQSIYADEQEKDDDYYQMMKLFADTYEQIERNYVKDIDRRVLLEAAIRGMVKELDQYSNYISPKDLSRFNQVVEQEFGGIGIQVHIDDDNGRLTVMTPLPGTPAYKAGIRAGDIIDSIEGKTTKGFTLPQAIKILKGRAGEKVNMSVIHKGTKKAEPLTIKREIIHVATVLGDTYKSDDSWDFMLNKKDKIGYIRLTHFSRHSSEELREAIEDLKKQGMKGLVLDLRFNPGGLLSQATEISDMFIESGKIVSTKGRNSRNRKWEATKEGTYSGFPMAIIVNRYSASASEILSACLQDHKRAVIVGERTWGKGSVQNVIELEEGDSALKLTTASYHRPSGKNIHRFPGAKDSDVWGVTPDENYRLRLTDDELEALGVYRRSRDILDHSAKLDDEFKDKQLELALKYIKDSLSGKIKPTDKEAANKEEAKKPEKKPAEKDAKPAKKAAGLPQPAKEKLVIKIT</sequence>
<dbReference type="GO" id="GO:0006508">
    <property type="term" value="P:proteolysis"/>
    <property type="evidence" value="ECO:0007669"/>
    <property type="project" value="UniProtKB-KW"/>
</dbReference>
<dbReference type="InterPro" id="IPR029045">
    <property type="entry name" value="ClpP/crotonase-like_dom_sf"/>
</dbReference>
<dbReference type="Proteomes" id="UP000318313">
    <property type="component" value="Chromosome"/>
</dbReference>
<feature type="compositionally biased region" description="Basic and acidic residues" evidence="6">
    <location>
        <begin position="473"/>
        <end position="482"/>
    </location>
</feature>
<evidence type="ECO:0000256" key="7">
    <source>
        <dbReference type="SAM" id="SignalP"/>
    </source>
</evidence>
<dbReference type="FunFam" id="2.30.42.10:FF:000063">
    <property type="entry name" value="Peptidase, S41 family"/>
    <property type="match status" value="1"/>
</dbReference>
<dbReference type="InterPro" id="IPR041489">
    <property type="entry name" value="PDZ_6"/>
</dbReference>
<keyword evidence="10" id="KW-1185">Reference proteome</keyword>
<evidence type="ECO:0000256" key="2">
    <source>
        <dbReference type="ARBA" id="ARBA00022670"/>
    </source>
</evidence>
<evidence type="ECO:0000256" key="4">
    <source>
        <dbReference type="ARBA" id="ARBA00022825"/>
    </source>
</evidence>
<dbReference type="EC" id="3.4.21.-" evidence="9"/>
<feature type="region of interest" description="Disordered" evidence="6">
    <location>
        <begin position="435"/>
        <end position="482"/>
    </location>
</feature>
<evidence type="ECO:0000256" key="3">
    <source>
        <dbReference type="ARBA" id="ARBA00022801"/>
    </source>
</evidence>
<proteinExistence type="inferred from homology"/>
<accession>A0A518IAJ0</accession>
<feature type="compositionally biased region" description="Basic and acidic residues" evidence="6">
    <location>
        <begin position="436"/>
        <end position="462"/>
    </location>
</feature>
<dbReference type="PANTHER" id="PTHR32060:SF30">
    <property type="entry name" value="CARBOXY-TERMINAL PROCESSING PROTEASE CTPA"/>
    <property type="match status" value="1"/>
</dbReference>
<dbReference type="CDD" id="cd06782">
    <property type="entry name" value="cpPDZ_CPP-like"/>
    <property type="match status" value="1"/>
</dbReference>
<reference evidence="9 10" key="1">
    <citation type="submission" date="2019-03" db="EMBL/GenBank/DDBJ databases">
        <title>Deep-cultivation of Planctomycetes and their phenomic and genomic characterization uncovers novel biology.</title>
        <authorList>
            <person name="Wiegand S."/>
            <person name="Jogler M."/>
            <person name="Boedeker C."/>
            <person name="Pinto D."/>
            <person name="Vollmers J."/>
            <person name="Rivas-Marin E."/>
            <person name="Kohn T."/>
            <person name="Peeters S.H."/>
            <person name="Heuer A."/>
            <person name="Rast P."/>
            <person name="Oberbeckmann S."/>
            <person name="Bunk B."/>
            <person name="Jeske O."/>
            <person name="Meyerdierks A."/>
            <person name="Storesund J.E."/>
            <person name="Kallscheuer N."/>
            <person name="Luecker S."/>
            <person name="Lage O.M."/>
            <person name="Pohl T."/>
            <person name="Merkel B.J."/>
            <person name="Hornburger P."/>
            <person name="Mueller R.-W."/>
            <person name="Bruemmer F."/>
            <person name="Labrenz M."/>
            <person name="Spormann A.M."/>
            <person name="Op den Camp H."/>
            <person name="Overmann J."/>
            <person name="Amann R."/>
            <person name="Jetten M.S.M."/>
            <person name="Mascher T."/>
            <person name="Medema M.H."/>
            <person name="Devos D.P."/>
            <person name="Kaster A.-K."/>
            <person name="Ovreas L."/>
            <person name="Rohde M."/>
            <person name="Galperin M.Y."/>
            <person name="Jogler C."/>
        </authorList>
    </citation>
    <scope>NUCLEOTIDE SEQUENCE [LARGE SCALE GENOMIC DNA]</scope>
    <source>
        <strain evidence="9 10">Enr17</strain>
    </source>
</reference>
<dbReference type="SMART" id="SM00228">
    <property type="entry name" value="PDZ"/>
    <property type="match status" value="1"/>
</dbReference>
<dbReference type="SMART" id="SM00245">
    <property type="entry name" value="TSPc"/>
    <property type="match status" value="1"/>
</dbReference>
<evidence type="ECO:0000256" key="1">
    <source>
        <dbReference type="ARBA" id="ARBA00009179"/>
    </source>
</evidence>
<dbReference type="Pfam" id="PF22694">
    <property type="entry name" value="CtpB_N-like"/>
    <property type="match status" value="1"/>
</dbReference>
<dbReference type="EMBL" id="CP037452">
    <property type="protein sequence ID" value="QDV50114.1"/>
    <property type="molecule type" value="Genomic_DNA"/>
</dbReference>
<evidence type="ECO:0000259" key="8">
    <source>
        <dbReference type="PROSITE" id="PS50106"/>
    </source>
</evidence>
<dbReference type="NCBIfam" id="TIGR00225">
    <property type="entry name" value="prc"/>
    <property type="match status" value="1"/>
</dbReference>
<keyword evidence="7" id="KW-0732">Signal</keyword>
<dbReference type="InterPro" id="IPR036034">
    <property type="entry name" value="PDZ_sf"/>
</dbReference>